<protein>
    <submittedName>
        <fullName evidence="2">ORF5a</fullName>
    </submittedName>
</protein>
<gene>
    <name evidence="2" type="primary">ORF5a</name>
</gene>
<reference evidence="3" key="2">
    <citation type="submission" date="2015-02" db="EMBL/GenBank/DDBJ databases">
        <title>Virome of African Animals.</title>
        <authorList>
            <person name="Ng T.F.F."/>
            <person name="LeBreton M."/>
            <person name="Schneider B.S."/>
            <person name="Gillis A."/>
            <person name="Tamoufe U."/>
            <person name="Diffo L.D.D."/>
            <person name="Takuo J.M."/>
            <person name="Kondov N.O."/>
            <person name="Coffey L."/>
            <person name="Wolfe N.D."/>
            <person name="Delwart E."/>
        </authorList>
    </citation>
    <scope>NUCLEOTIDE SEQUENCE [LARGE SCALE GENOMIC DNA]</scope>
</reference>
<dbReference type="RefSeq" id="YP_009118967.1">
    <property type="nucleotide sequence ID" value="NC_026439.1"/>
</dbReference>
<keyword evidence="1" id="KW-1133">Transmembrane helix</keyword>
<proteinExistence type="predicted"/>
<accession>A0A0B5JSP2</accession>
<feature type="transmembrane region" description="Helical" evidence="1">
    <location>
        <begin position="15"/>
        <end position="34"/>
    </location>
</feature>
<sequence>MQYDMLERYAISLEHAIIFAVGCVLCYLCLLRLFRRGGKRQFDLCNTHLDPQPHIVCFE</sequence>
<evidence type="ECO:0000313" key="2">
    <source>
        <dbReference type="EMBL" id="AJG06164.1"/>
    </source>
</evidence>
<keyword evidence="1" id="KW-0812">Transmembrane</keyword>
<dbReference type="KEGG" id="vg:37616014"/>
<dbReference type="GeneID" id="37616014"/>
<dbReference type="EMBL" id="KP026921">
    <property type="protein sequence ID" value="AJG06164.1"/>
    <property type="molecule type" value="Genomic_RNA"/>
</dbReference>
<keyword evidence="3" id="KW-1185">Reference proteome</keyword>
<evidence type="ECO:0000313" key="3">
    <source>
        <dbReference type="Proteomes" id="UP000143088"/>
    </source>
</evidence>
<reference evidence="2 3" key="1">
    <citation type="submission" date="2014-10" db="EMBL/GenBank/DDBJ databases">
        <authorList>
            <consortium name="USAID EPT PREDICT program"/>
            <person name="Ng T.F.F."/>
            <person name="LeBreton M."/>
            <person name="Schneider B.S."/>
            <person name="Gillis A."/>
            <person name="Tamoufe U."/>
            <person name="Diffo L.D.D."/>
            <person name="Takuo J.M."/>
            <person name="Kondov N.O."/>
            <person name="Coffey L."/>
            <person name="Wolfe N.D."/>
            <person name="Delwart E."/>
        </authorList>
    </citation>
    <scope>NUCLEOTIDE SEQUENCE [LARGE SCALE GENOMIC DNA]</scope>
    <source>
        <strain evidence="2">PREDICT-06509</strain>
    </source>
</reference>
<keyword evidence="1" id="KW-0472">Membrane</keyword>
<name>A0A0B5JSP2_9NIDO</name>
<dbReference type="Proteomes" id="UP000143088">
    <property type="component" value="Segment"/>
</dbReference>
<evidence type="ECO:0000256" key="1">
    <source>
        <dbReference type="SAM" id="Phobius"/>
    </source>
</evidence>
<organism evidence="2 3">
    <name type="scientific">African pouched rat arterivirus</name>
    <dbReference type="NCBI Taxonomy" id="1965064"/>
    <lineage>
        <taxon>Viruses</taxon>
        <taxon>Riboviria</taxon>
        <taxon>Orthornavirae</taxon>
        <taxon>Pisuviricota</taxon>
        <taxon>Pisoniviricetes</taxon>
        <taxon>Nidovirales</taxon>
        <taxon>Arnidovirineae</taxon>
        <taxon>Arteriviridae</taxon>
        <taxon>Heroarterivirinae</taxon>
        <taxon>Lambdaarterivirus</taxon>
        <taxon>Lambdaarterivirus afriporav</taxon>
    </lineage>
</organism>